<dbReference type="PIRSF" id="PIRSF010372">
    <property type="entry name" value="PaiB"/>
    <property type="match status" value="1"/>
</dbReference>
<dbReference type="PANTHER" id="PTHR35802:SF1">
    <property type="entry name" value="PROTEASE SYNTHASE AND SPORULATION PROTEIN PAI 2"/>
    <property type="match status" value="1"/>
</dbReference>
<evidence type="ECO:0000256" key="1">
    <source>
        <dbReference type="SAM" id="MobiDB-lite"/>
    </source>
</evidence>
<evidence type="ECO:0000313" key="2">
    <source>
        <dbReference type="EMBL" id="MBB2989286.1"/>
    </source>
</evidence>
<feature type="compositionally biased region" description="Basic and acidic residues" evidence="1">
    <location>
        <begin position="195"/>
        <end position="213"/>
    </location>
</feature>
<keyword evidence="3" id="KW-1185">Reference proteome</keyword>
<feature type="region of interest" description="Disordered" evidence="1">
    <location>
        <begin position="172"/>
        <end position="213"/>
    </location>
</feature>
<gene>
    <name evidence="2" type="ORF">FHR72_000743</name>
</gene>
<dbReference type="InterPro" id="IPR007396">
    <property type="entry name" value="TR_PAI2-type"/>
</dbReference>
<name>A0A839Q4W4_MYCIR</name>
<dbReference type="SUPFAM" id="SSF50475">
    <property type="entry name" value="FMN-binding split barrel"/>
    <property type="match status" value="1"/>
</dbReference>
<dbReference type="AlphaFoldDB" id="A0A839Q4W4"/>
<organism evidence="2 3">
    <name type="scientific">Mycolicibacterium iranicum</name>
    <name type="common">Mycobacterium iranicum</name>
    <dbReference type="NCBI Taxonomy" id="912594"/>
    <lineage>
        <taxon>Bacteria</taxon>
        <taxon>Bacillati</taxon>
        <taxon>Actinomycetota</taxon>
        <taxon>Actinomycetes</taxon>
        <taxon>Mycobacteriales</taxon>
        <taxon>Mycobacteriaceae</taxon>
        <taxon>Mycolicibacterium</taxon>
    </lineage>
</organism>
<accession>A0A839Q4W4</accession>
<dbReference type="EMBL" id="JACHVU010000001">
    <property type="protein sequence ID" value="MBB2989286.1"/>
    <property type="molecule type" value="Genomic_DNA"/>
</dbReference>
<dbReference type="InterPro" id="IPR012349">
    <property type="entry name" value="Split_barrel_FMN-bd"/>
</dbReference>
<sequence>MAGRSMYIPPKFALSESDARAALAHGGLAHLVSHTEDGLRVTPLPVVYDADRHALLGHVARANPHWRAEGAESVAIIPGPDAYISPAFYPTKGETGKVVPTWNYDVLAVHGRLIAHDDVDWVADLVGRLTVEHERGRDDPWQVADAPASFVAGQLRAIVGVELAITAVEGKSKMSQNQPERNRDGVVAGLRRSPRPGDRAVADRVENTEGAPR</sequence>
<proteinExistence type="predicted"/>
<evidence type="ECO:0000313" key="3">
    <source>
        <dbReference type="Proteomes" id="UP000550501"/>
    </source>
</evidence>
<protein>
    <submittedName>
        <fullName evidence="2">Transcriptional regulator</fullName>
    </submittedName>
</protein>
<dbReference type="Proteomes" id="UP000550501">
    <property type="component" value="Unassembled WGS sequence"/>
</dbReference>
<comment type="caution">
    <text evidence="2">The sequence shown here is derived from an EMBL/GenBank/DDBJ whole genome shotgun (WGS) entry which is preliminary data.</text>
</comment>
<dbReference type="Pfam" id="PF04299">
    <property type="entry name" value="FMN_bind_2"/>
    <property type="match status" value="1"/>
</dbReference>
<dbReference type="PANTHER" id="PTHR35802">
    <property type="entry name" value="PROTEASE SYNTHASE AND SPORULATION PROTEIN PAI 2"/>
    <property type="match status" value="1"/>
</dbReference>
<reference evidence="2 3" key="1">
    <citation type="submission" date="2020-08" db="EMBL/GenBank/DDBJ databases">
        <title>The Agave Microbiome: Exploring the role of microbial communities in plant adaptations to desert environments.</title>
        <authorList>
            <person name="Partida-Martinez L.P."/>
        </authorList>
    </citation>
    <scope>NUCLEOTIDE SEQUENCE [LARGE SCALE GENOMIC DNA]</scope>
    <source>
        <strain evidence="2 3">AT2.18</strain>
    </source>
</reference>
<dbReference type="Gene3D" id="2.30.110.10">
    <property type="entry name" value="Electron Transport, Fmn-binding Protein, Chain A"/>
    <property type="match status" value="1"/>
</dbReference>